<proteinExistence type="predicted"/>
<feature type="region of interest" description="Disordered" evidence="1">
    <location>
        <begin position="138"/>
        <end position="221"/>
    </location>
</feature>
<reference evidence="2" key="1">
    <citation type="submission" date="2014-11" db="EMBL/GenBank/DDBJ databases">
        <authorList>
            <person name="Otto D Thomas"/>
            <person name="Naeem Raeece"/>
        </authorList>
    </citation>
    <scope>NUCLEOTIDE SEQUENCE</scope>
</reference>
<evidence type="ECO:0000256" key="1">
    <source>
        <dbReference type="SAM" id="MobiDB-lite"/>
    </source>
</evidence>
<feature type="compositionally biased region" description="Polar residues" evidence="1">
    <location>
        <begin position="639"/>
        <end position="653"/>
    </location>
</feature>
<organism evidence="2">
    <name type="scientific">Chromera velia CCMP2878</name>
    <dbReference type="NCBI Taxonomy" id="1169474"/>
    <lineage>
        <taxon>Eukaryota</taxon>
        <taxon>Sar</taxon>
        <taxon>Alveolata</taxon>
        <taxon>Colpodellida</taxon>
        <taxon>Chromeraceae</taxon>
        <taxon>Chromera</taxon>
    </lineage>
</organism>
<feature type="region of interest" description="Disordered" evidence="1">
    <location>
        <begin position="414"/>
        <end position="463"/>
    </location>
</feature>
<protein>
    <submittedName>
        <fullName evidence="2">Uncharacterized protein</fullName>
    </submittedName>
</protein>
<feature type="compositionally biased region" description="Polar residues" evidence="1">
    <location>
        <begin position="432"/>
        <end position="452"/>
    </location>
</feature>
<dbReference type="VEuPathDB" id="CryptoDB:Cvel_27325"/>
<gene>
    <name evidence="2" type="ORF">Cvel_27325</name>
</gene>
<feature type="compositionally biased region" description="Basic and acidic residues" evidence="1">
    <location>
        <begin position="421"/>
        <end position="431"/>
    </location>
</feature>
<sequence length="1173" mass="129338">MPSCRASLHETNSNTPRSVSYPGCPYLHFACTPCRTKAMFPPLREPSPDTFCPQCRRLPSAEMSKAEDYRRAVWKSTVPQQTLPPDPIALQRRLIKSIHTRIRYAQSHLTLSEVWHLHDQLDHYLAACLRSREWEEWGEHDDGESDGWGAGDKESPMNVNGGHADVNGPQDHLGPPPQEENIPRPSSWVRDLTADGDVEPNPGWDEGSDSQSDKAPGNDASVSTLLSLPELAPSLTPASMPPLEAPSKVSDLGLSDISLNSYAPSEAASVPSDGTLASLEDLEGIELGDGMYGGGGYWERDAVNDFERARRSARGYIRQLYATLSVTPALSDLDLSGPVILGIFHRSGWHDGSNGFWSEQSLTFINYANAPQFLPNPLPTSWFGFNPFFENVSQPTHPPPTAGGWIRDLTEEGIELNPGHPKRDGRAEASRNRGSQSSTSRPIRIQPSQALRESNRNLPPLLGPTPTIPSVPFFEVPFHQETQETSQAQMEPIEGGFLPSPDAISAFGPVSPPRPTAAADLPPNPFAPPLPQLSIFSPPPNRIPLSQLIPRRTVQLSSPPWRPVELRPASAQRSGNYSVRTDTWINTGSSSSSSSASAAILTQSQPLSSVRGPSLVLRLLNGAKAPLVSDYAPGDPFSNDGQSGKTTQALQRTSTEEHQSNFSFSSTSHPFAPPQPFDPEASSQSTTLMLEPAGQIQSEIQSENGAVISFLKESRSVRLTRKRALPANEPASGTGMEEGWLVNIPMLLRSLQRMYTSVPRPKAQGEYPIRVLLDGATDECRVVSGATLQIKPKDGAIEVPDPLKRIPLRQLKPYTLKTTDGQPPTSVPSVVWRRALRKKGYPQSAPLAVYPTSHWLPSVEDREFVIVQPAKDGTGDSEQLIGFFGGKNNLLHLPVGRGDQYLFDVERVLAPAQENEEAQAIMTRLLKISFCSLPNNLLKFLLENEGPNASDPSRLPFHPPNKSWIFSRVHLFHLERFDEYHSAAREEMRERGDTNPDEDQTKRMADKALDSVLPERLRIPCSACSLIDENRRLQAFPYIDYNPSNPAIAPPSGLVRWKGIDPRPTAHVILKKLDRPEFFRLWKATRKSGAKIPEKWEDLFISEEKHMREPHNSILALQHDTFKPLLNPMYASADACDICEVQQLDPRACLGHNSYNCLTSSGLTSCCGHRPGL</sequence>
<evidence type="ECO:0000313" key="2">
    <source>
        <dbReference type="EMBL" id="CEM43128.1"/>
    </source>
</evidence>
<dbReference type="AlphaFoldDB" id="A0A0G4HGP9"/>
<feature type="region of interest" description="Disordered" evidence="1">
    <location>
        <begin position="631"/>
        <end position="685"/>
    </location>
</feature>
<accession>A0A0G4HGP9</accession>
<name>A0A0G4HGP9_9ALVE</name>
<feature type="compositionally biased region" description="Polar residues" evidence="1">
    <location>
        <begin position="660"/>
        <end position="669"/>
    </location>
</feature>
<dbReference type="EMBL" id="CDMZ01002617">
    <property type="protein sequence ID" value="CEM43128.1"/>
    <property type="molecule type" value="Genomic_DNA"/>
</dbReference>